<gene>
    <name evidence="1" type="ORF">EAS61_37870</name>
</gene>
<comment type="caution">
    <text evidence="1">The sequence shown here is derived from an EMBL/GenBank/DDBJ whole genome shotgun (WGS) entry which is preliminary data.</text>
</comment>
<organism evidence="1 2">
    <name type="scientific">Bradyrhizobium zhanjiangense</name>
    <dbReference type="NCBI Taxonomy" id="1325107"/>
    <lineage>
        <taxon>Bacteria</taxon>
        <taxon>Pseudomonadati</taxon>
        <taxon>Pseudomonadota</taxon>
        <taxon>Alphaproteobacteria</taxon>
        <taxon>Hyphomicrobiales</taxon>
        <taxon>Nitrobacteraceae</taxon>
        <taxon>Bradyrhizobium</taxon>
    </lineage>
</organism>
<dbReference type="Proteomes" id="UP000290174">
    <property type="component" value="Unassembled WGS sequence"/>
</dbReference>
<name>A0A4Q0Q7U3_9BRAD</name>
<proteinExistence type="predicted"/>
<sequence>MPAGKLMLLPVEGVELDRTNPRIRRFLENYQGEPTYEQIALALDVAGAGDDSQGATTPEKLKNSILTNGGIMQPIIVHKRSDGTLVCVEGNTRLYIYRSFVKDEVEGDWTTIPALVHEELSASDVDAIRLQAHLVGPRAWDAYSKAKYLWELQYKELMSLDRIVAFCGGNKRDVTIAISAYSDMETYYRPICDADDYDTEKYSGFVELQNTKVKDAILRAGFDLTDFAQWIRKGNIKNLEQVRKLPRVLPDKRAREMFIKKDVKAALDVLEKPELNAGLKGASISQLSRALTEAIESIPYAEFNRLRANPDDDAVRYINDALEALQGLVKDLNAGA</sequence>
<evidence type="ECO:0000313" key="2">
    <source>
        <dbReference type="Proteomes" id="UP000290174"/>
    </source>
</evidence>
<dbReference type="SUPFAM" id="SSF110849">
    <property type="entry name" value="ParB/Sulfiredoxin"/>
    <property type="match status" value="1"/>
</dbReference>
<accession>A0A4Q0Q7U3</accession>
<dbReference type="EMBL" id="RKMK01000066">
    <property type="protein sequence ID" value="RXG84833.1"/>
    <property type="molecule type" value="Genomic_DNA"/>
</dbReference>
<dbReference type="AlphaFoldDB" id="A0A4Q0Q7U3"/>
<dbReference type="InterPro" id="IPR036086">
    <property type="entry name" value="ParB/Sulfiredoxin_sf"/>
</dbReference>
<evidence type="ECO:0000313" key="1">
    <source>
        <dbReference type="EMBL" id="RXG84833.1"/>
    </source>
</evidence>
<reference evidence="1 2" key="1">
    <citation type="submission" date="2018-11" db="EMBL/GenBank/DDBJ databases">
        <title>Bradyrhizobium sp. nov., isolated from effective nodules of peanut in China.</title>
        <authorList>
            <person name="Li Y."/>
        </authorList>
    </citation>
    <scope>NUCLEOTIDE SEQUENCE [LARGE SCALE GENOMIC DNA]</scope>
    <source>
        <strain evidence="1 2">CCBAU 51770</strain>
    </source>
</reference>
<dbReference type="Gene3D" id="3.90.1530.10">
    <property type="entry name" value="Conserved hypothetical protein from pyrococcus furiosus pfu- 392566-001, ParB domain"/>
    <property type="match status" value="1"/>
</dbReference>
<protein>
    <recommendedName>
        <fullName evidence="3">ParB/Sulfiredoxin domain-containing protein</fullName>
    </recommendedName>
</protein>
<evidence type="ECO:0008006" key="3">
    <source>
        <dbReference type="Google" id="ProtNLM"/>
    </source>
</evidence>